<dbReference type="EMBL" id="JAZBJZ010000026">
    <property type="protein sequence ID" value="MEE3716807.1"/>
    <property type="molecule type" value="Genomic_DNA"/>
</dbReference>
<accession>A0AAW9PVE3</accession>
<name>A0AAW9PVE3_9CYAN</name>
<sequence>MKKFFSFRFWKFRFGRSLKRKYPNWSLSRAVFGFTLIELLVVMSIVAVLAAIAGPSWLGTLNRQRLGESQNQVYRAIKTAQANAKRDKMLWQTSFRDSPIDGKTAQIAVHKAFPSGYTATAADINGLPWESVVSNVVINTDVNFTTAQKVTSPTTYYYLRFDAKGQANELGRVTLSYGDQSGARACVIVSTLIGAVRTDSDTNCNKLVVP</sequence>
<dbReference type="InterPro" id="IPR012902">
    <property type="entry name" value="N_methyl_site"/>
</dbReference>
<dbReference type="Pfam" id="PF07963">
    <property type="entry name" value="N_methyl"/>
    <property type="match status" value="1"/>
</dbReference>
<dbReference type="RefSeq" id="WP_330483236.1">
    <property type="nucleotide sequence ID" value="NZ_JAZBJZ010000026.1"/>
</dbReference>
<gene>
    <name evidence="1" type="ORF">V2H45_08620</name>
</gene>
<evidence type="ECO:0000313" key="1">
    <source>
        <dbReference type="EMBL" id="MEE3716807.1"/>
    </source>
</evidence>
<dbReference type="NCBIfam" id="TIGR02532">
    <property type="entry name" value="IV_pilin_GFxxxE"/>
    <property type="match status" value="1"/>
</dbReference>
<dbReference type="SUPFAM" id="SSF54523">
    <property type="entry name" value="Pili subunits"/>
    <property type="match status" value="1"/>
</dbReference>
<organism evidence="1 2">
    <name type="scientific">Tumidithrix elongata BACA0141</name>
    <dbReference type="NCBI Taxonomy" id="2716417"/>
    <lineage>
        <taxon>Bacteria</taxon>
        <taxon>Bacillati</taxon>
        <taxon>Cyanobacteriota</taxon>
        <taxon>Cyanophyceae</taxon>
        <taxon>Pseudanabaenales</taxon>
        <taxon>Pseudanabaenaceae</taxon>
        <taxon>Tumidithrix</taxon>
        <taxon>Tumidithrix elongata</taxon>
    </lineage>
</organism>
<dbReference type="Proteomes" id="UP001333818">
    <property type="component" value="Unassembled WGS sequence"/>
</dbReference>
<dbReference type="Gene3D" id="3.30.700.10">
    <property type="entry name" value="Glycoprotein, Type 4 Pilin"/>
    <property type="match status" value="1"/>
</dbReference>
<reference evidence="1" key="1">
    <citation type="submission" date="2024-01" db="EMBL/GenBank/DDBJ databases">
        <title>Bank of Algae and Cyanobacteria of the Azores (BACA) strain genomes.</title>
        <authorList>
            <person name="Luz R."/>
            <person name="Cordeiro R."/>
            <person name="Fonseca A."/>
            <person name="Goncalves V."/>
        </authorList>
    </citation>
    <scope>NUCLEOTIDE SEQUENCE</scope>
    <source>
        <strain evidence="1">BACA0141</strain>
    </source>
</reference>
<protein>
    <submittedName>
        <fullName evidence="1">Type II secretion system protein</fullName>
    </submittedName>
</protein>
<proteinExistence type="predicted"/>
<comment type="caution">
    <text evidence="1">The sequence shown here is derived from an EMBL/GenBank/DDBJ whole genome shotgun (WGS) entry which is preliminary data.</text>
</comment>
<keyword evidence="2" id="KW-1185">Reference proteome</keyword>
<dbReference type="AlphaFoldDB" id="A0AAW9PVE3"/>
<evidence type="ECO:0000313" key="2">
    <source>
        <dbReference type="Proteomes" id="UP001333818"/>
    </source>
</evidence>
<dbReference type="InterPro" id="IPR045584">
    <property type="entry name" value="Pilin-like"/>
</dbReference>